<keyword evidence="5 6" id="KW-0472">Membrane</keyword>
<proteinExistence type="inferred from homology"/>
<comment type="similarity">
    <text evidence="6">Belongs to the ABC-4 integral membrane protein family.</text>
</comment>
<comment type="subcellular location">
    <subcellularLocation>
        <location evidence="1 6">Cell membrane</location>
        <topology evidence="1 6">Multi-pass membrane protein</topology>
    </subcellularLocation>
</comment>
<feature type="transmembrane region" description="Helical" evidence="6">
    <location>
        <begin position="227"/>
        <end position="250"/>
    </location>
</feature>
<feature type="transmembrane region" description="Helical" evidence="6">
    <location>
        <begin position="282"/>
        <end position="303"/>
    </location>
</feature>
<feature type="transmembrane region" description="Helical" evidence="6">
    <location>
        <begin position="100"/>
        <end position="133"/>
    </location>
</feature>
<feature type="transmembrane region" description="Helical" evidence="6">
    <location>
        <begin position="62"/>
        <end position="80"/>
    </location>
</feature>
<dbReference type="RefSeq" id="WP_062686504.1">
    <property type="nucleotide sequence ID" value="NZ_KQ758632.1"/>
</dbReference>
<evidence type="ECO:0000256" key="3">
    <source>
        <dbReference type="ARBA" id="ARBA00022692"/>
    </source>
</evidence>
<dbReference type="InterPro" id="IPR052536">
    <property type="entry name" value="ABC-4_Integral_Memb_Prot"/>
</dbReference>
<dbReference type="PANTHER" id="PTHR46795:SF2">
    <property type="entry name" value="ABC TRANSPORTER, PERMEASE PROTEIN"/>
    <property type="match status" value="1"/>
</dbReference>
<dbReference type="InterPro" id="IPR027022">
    <property type="entry name" value="ABC_permease_BceB-typ"/>
</dbReference>
<keyword evidence="4 6" id="KW-1133">Transmembrane helix</keyword>
<evidence type="ECO:0000256" key="2">
    <source>
        <dbReference type="ARBA" id="ARBA00022475"/>
    </source>
</evidence>
<feature type="transmembrane region" description="Helical" evidence="6">
    <location>
        <begin position="605"/>
        <end position="623"/>
    </location>
</feature>
<feature type="transmembrane region" description="Helical" evidence="6">
    <location>
        <begin position="153"/>
        <end position="175"/>
    </location>
</feature>
<evidence type="ECO:0000259" key="7">
    <source>
        <dbReference type="Pfam" id="PF02687"/>
    </source>
</evidence>
<feature type="domain" description="ABC3 transporter permease C-terminal" evidence="7">
    <location>
        <begin position="63"/>
        <end position="177"/>
    </location>
</feature>
<accession>A0A0V8JPL4</accession>
<name>A0A0V8JPL4_9BACI</name>
<evidence type="ECO:0000256" key="5">
    <source>
        <dbReference type="ARBA" id="ARBA00023136"/>
    </source>
</evidence>
<keyword evidence="2 6" id="KW-1003">Cell membrane</keyword>
<evidence type="ECO:0000256" key="6">
    <source>
        <dbReference type="PIRNR" id="PIRNR018968"/>
    </source>
</evidence>
<comment type="caution">
    <text evidence="8">The sequence shown here is derived from an EMBL/GenBank/DDBJ whole genome shotgun (WGS) entry which is preliminary data.</text>
</comment>
<protein>
    <recommendedName>
        <fullName evidence="7">ABC3 transporter permease C-terminal domain-containing protein</fullName>
    </recommendedName>
</protein>
<sequence length="636" mass="72772">MSFRQLAFKNVMRNKRTYAAYFLSSAFSVAVFFLYAMFIFHPGVTEGVTKEMAKKGMTAAEYIIYVFSFFFVLYSVSAFLKSRKREFGIFIMHGMSKRQLNTMIFLENMIIGFSAIITGILVGMLLGKLYLMVGSYVIGMEKPLSFLVPWEALALTIAAFTVLFLVISFFTSVFVRTNKLLDLFQSTSKPKPEPKTSIILSLLAAGLLIGGYYLAWTANMYNIGYRFFIVILMTIVGTYFFYTQLSAFLLKMFKKNKRFYWNHTRLITISDLAYRMKDNARMFFMVTIVSTVAFCAIGTLSAMGGSKKLFDERAQIPVVYQSSDQNPNEKAQVQVIRDDFNKNDLSYNEIKVTLIEQTGKETNKKVKLISLSDYNAMAIAAREKPLKLKENEGHYVSTVTYNTFLDEKMKPITLSESNLTFNATKIIDAPYFSSGMIGYDLYVIPNELYKQIKNPTSTTHYYGFATKDWVETKDIGLSLYNGEAGIYTRDYTSDPAFYFSSAGYDYNMMMEMYRTALFVALLVGCVFFIAAGSFLYFRLYTDLDYDKRQYQMIAKVGLTKSELNKIITPQLVLLFFVPILVAFVHSVFAFKALQGLFEFSVVKETAVVLLGFGAVQVVYFLFIRFRYLKHIKKAIM</sequence>
<evidence type="ECO:0000256" key="1">
    <source>
        <dbReference type="ARBA" id="ARBA00004651"/>
    </source>
</evidence>
<keyword evidence="3 6" id="KW-0812">Transmembrane</keyword>
<dbReference type="EMBL" id="LNQP01000012">
    <property type="protein sequence ID" value="KSU89001.1"/>
    <property type="molecule type" value="Genomic_DNA"/>
</dbReference>
<reference evidence="8 9" key="1">
    <citation type="submission" date="2015-11" db="EMBL/GenBank/DDBJ databases">
        <title>Bacillus caseinolyticus sp nov.</title>
        <authorList>
            <person name="Dastager S.G."/>
            <person name="Mawlankar R."/>
        </authorList>
    </citation>
    <scope>NUCLEOTIDE SEQUENCE [LARGE SCALE GENOMIC DNA]</scope>
    <source>
        <strain evidence="8 9">SGD-V-76</strain>
    </source>
</reference>
<dbReference type="Proteomes" id="UP000053681">
    <property type="component" value="Unassembled WGS sequence"/>
</dbReference>
<keyword evidence="6" id="KW-0813">Transport</keyword>
<feature type="transmembrane region" description="Helical" evidence="6">
    <location>
        <begin position="516"/>
        <end position="537"/>
    </location>
</feature>
<dbReference type="AlphaFoldDB" id="A0A0V8JPL4"/>
<feature type="transmembrane region" description="Helical" evidence="6">
    <location>
        <begin position="21"/>
        <end position="42"/>
    </location>
</feature>
<keyword evidence="9" id="KW-1185">Reference proteome</keyword>
<organism evidence="8 9">
    <name type="scientific">Priestia veravalensis</name>
    <dbReference type="NCBI Taxonomy" id="1414648"/>
    <lineage>
        <taxon>Bacteria</taxon>
        <taxon>Bacillati</taxon>
        <taxon>Bacillota</taxon>
        <taxon>Bacilli</taxon>
        <taxon>Bacillales</taxon>
        <taxon>Bacillaceae</taxon>
        <taxon>Priestia</taxon>
    </lineage>
</organism>
<dbReference type="Pfam" id="PF02687">
    <property type="entry name" value="FtsX"/>
    <property type="match status" value="1"/>
</dbReference>
<evidence type="ECO:0000313" key="9">
    <source>
        <dbReference type="Proteomes" id="UP000053681"/>
    </source>
</evidence>
<dbReference type="PIRSF" id="PIRSF018968">
    <property type="entry name" value="ABC_permease_BceB"/>
    <property type="match status" value="1"/>
</dbReference>
<feature type="transmembrane region" description="Helical" evidence="6">
    <location>
        <begin position="196"/>
        <end position="215"/>
    </location>
</feature>
<gene>
    <name evidence="8" type="ORF">AS180_04910</name>
</gene>
<dbReference type="GO" id="GO:0055085">
    <property type="term" value="P:transmembrane transport"/>
    <property type="evidence" value="ECO:0007669"/>
    <property type="project" value="UniProtKB-UniRule"/>
</dbReference>
<dbReference type="GO" id="GO:0005886">
    <property type="term" value="C:plasma membrane"/>
    <property type="evidence" value="ECO:0007669"/>
    <property type="project" value="UniProtKB-SubCell"/>
</dbReference>
<evidence type="ECO:0000313" key="8">
    <source>
        <dbReference type="EMBL" id="KSU89001.1"/>
    </source>
</evidence>
<feature type="transmembrane region" description="Helical" evidence="6">
    <location>
        <begin position="571"/>
        <end position="593"/>
    </location>
</feature>
<evidence type="ECO:0000256" key="4">
    <source>
        <dbReference type="ARBA" id="ARBA00022989"/>
    </source>
</evidence>
<dbReference type="InterPro" id="IPR003838">
    <property type="entry name" value="ABC3_permease_C"/>
</dbReference>
<dbReference type="PANTHER" id="PTHR46795">
    <property type="entry name" value="ABC TRANSPORTER PERMEASE-RELATED-RELATED"/>
    <property type="match status" value="1"/>
</dbReference>